<dbReference type="InterPro" id="IPR003186">
    <property type="entry name" value="PA28_C"/>
</dbReference>
<dbReference type="FunFam" id="1.20.120.180:FF:000001">
    <property type="entry name" value="Proteasome activator complex subunit 3"/>
    <property type="match status" value="1"/>
</dbReference>
<dbReference type="InterPro" id="IPR003185">
    <property type="entry name" value="Proteasome_activ_PA28_N"/>
</dbReference>
<accession>A0A914CLQ4</accession>
<dbReference type="SUPFAM" id="SSF47216">
    <property type="entry name" value="Proteasome activator"/>
    <property type="match status" value="1"/>
</dbReference>
<feature type="region of interest" description="Disordered" evidence="3">
    <location>
        <begin position="78"/>
        <end position="102"/>
    </location>
</feature>
<evidence type="ECO:0000256" key="2">
    <source>
        <dbReference type="ARBA" id="ARBA00022942"/>
    </source>
</evidence>
<keyword evidence="6" id="KW-1185">Reference proteome</keyword>
<dbReference type="GO" id="GO:0005654">
    <property type="term" value="C:nucleoplasm"/>
    <property type="evidence" value="ECO:0007669"/>
    <property type="project" value="TreeGrafter"/>
</dbReference>
<dbReference type="InterPro" id="IPR036252">
    <property type="entry name" value="Proteasome_activ_sf"/>
</dbReference>
<dbReference type="GO" id="GO:0008537">
    <property type="term" value="C:proteasome activator complex"/>
    <property type="evidence" value="ECO:0007669"/>
    <property type="project" value="InterPro"/>
</dbReference>
<dbReference type="InterPro" id="IPR036996">
    <property type="entry name" value="PA28_N_sf"/>
</dbReference>
<evidence type="ECO:0000313" key="6">
    <source>
        <dbReference type="Proteomes" id="UP000887540"/>
    </source>
</evidence>
<keyword evidence="2" id="KW-0647">Proteasome</keyword>
<organism evidence="6 7">
    <name type="scientific">Acrobeloides nanus</name>
    <dbReference type="NCBI Taxonomy" id="290746"/>
    <lineage>
        <taxon>Eukaryota</taxon>
        <taxon>Metazoa</taxon>
        <taxon>Ecdysozoa</taxon>
        <taxon>Nematoda</taxon>
        <taxon>Chromadorea</taxon>
        <taxon>Rhabditida</taxon>
        <taxon>Tylenchina</taxon>
        <taxon>Cephalobomorpha</taxon>
        <taxon>Cephaloboidea</taxon>
        <taxon>Cephalobidae</taxon>
        <taxon>Acrobeloides</taxon>
    </lineage>
</organism>
<dbReference type="Pfam" id="PF02252">
    <property type="entry name" value="PA28_C"/>
    <property type="match status" value="1"/>
</dbReference>
<feature type="domain" description="Proteasome activator PA28 N-terminal" evidence="4">
    <location>
        <begin position="15"/>
        <end position="69"/>
    </location>
</feature>
<dbReference type="GO" id="GO:0061133">
    <property type="term" value="F:endopeptidase activator activity"/>
    <property type="evidence" value="ECO:0007669"/>
    <property type="project" value="TreeGrafter"/>
</dbReference>
<dbReference type="GO" id="GO:0005737">
    <property type="term" value="C:cytoplasm"/>
    <property type="evidence" value="ECO:0007669"/>
    <property type="project" value="TreeGrafter"/>
</dbReference>
<comment type="similarity">
    <text evidence="1">Belongs to the PA28 family.</text>
</comment>
<evidence type="ECO:0000259" key="5">
    <source>
        <dbReference type="Pfam" id="PF02252"/>
    </source>
</evidence>
<sequence>MSAQKRLLSVVNRENEDKKQVDVYKENLLNEAEHIVFEKFPKKVLELNALLESGDFAYSRLQQLLPNTDEIVPLPLSQLEPNTSDDDYQAIDGPTRKKPKLSQQIGTPVYGFVGGSVKCNMKLAELTSVLRPLLREAVEDVNKIKMWIIFLIPRIEDGNNFGVSIQEEALNEVRTVEAEAASFLDQMSRYFVSRARLVTKVAKYPHVDDYRRAILDMDEKQFINIRLVLMELRNHFATLHDMILKNFEKIKKPRSSHVDSMY</sequence>
<proteinExistence type="inferred from homology"/>
<dbReference type="InterPro" id="IPR009077">
    <property type="entry name" value="Proteasome_activ_PA28"/>
</dbReference>
<dbReference type="InterPro" id="IPR036997">
    <property type="entry name" value="PA28_C_sf"/>
</dbReference>
<reference evidence="7" key="1">
    <citation type="submission" date="2022-11" db="UniProtKB">
        <authorList>
            <consortium name="WormBaseParasite"/>
        </authorList>
    </citation>
    <scope>IDENTIFICATION</scope>
</reference>
<evidence type="ECO:0000313" key="7">
    <source>
        <dbReference type="WBParaSite" id="ACRNAN_scaffold1218.g25168.t2"/>
    </source>
</evidence>
<dbReference type="PANTHER" id="PTHR10660:SF2">
    <property type="entry name" value="LD45860P"/>
    <property type="match status" value="1"/>
</dbReference>
<feature type="domain" description="Proteasome activator PA28 C-terminal" evidence="5">
    <location>
        <begin position="117"/>
        <end position="259"/>
    </location>
</feature>
<protein>
    <submittedName>
        <fullName evidence="7">Proteasome activator complex subunit 3</fullName>
    </submittedName>
</protein>
<dbReference type="AlphaFoldDB" id="A0A914CLQ4"/>
<dbReference type="Gene3D" id="1.20.5.120">
    <property type="entry name" value="Proteasome activator pa28, N-terminal domain"/>
    <property type="match status" value="1"/>
</dbReference>
<dbReference type="WBParaSite" id="ACRNAN_scaffold1218.g25168.t2">
    <property type="protein sequence ID" value="ACRNAN_scaffold1218.g25168.t2"/>
    <property type="gene ID" value="ACRNAN_scaffold1218.g25168"/>
</dbReference>
<evidence type="ECO:0000256" key="1">
    <source>
        <dbReference type="ARBA" id="ARBA00005883"/>
    </source>
</evidence>
<dbReference type="Gene3D" id="1.20.120.180">
    <property type="entry name" value="Proteasome activator pa28, C-terminal domain"/>
    <property type="match status" value="1"/>
</dbReference>
<dbReference type="Proteomes" id="UP000887540">
    <property type="component" value="Unplaced"/>
</dbReference>
<name>A0A914CLQ4_9BILA</name>
<dbReference type="GO" id="GO:2000045">
    <property type="term" value="P:regulation of G1/S transition of mitotic cell cycle"/>
    <property type="evidence" value="ECO:0007669"/>
    <property type="project" value="TreeGrafter"/>
</dbReference>
<dbReference type="Pfam" id="PF02251">
    <property type="entry name" value="PA28_N"/>
    <property type="match status" value="1"/>
</dbReference>
<dbReference type="GO" id="GO:0061136">
    <property type="term" value="P:regulation of proteasomal protein catabolic process"/>
    <property type="evidence" value="ECO:0007669"/>
    <property type="project" value="TreeGrafter"/>
</dbReference>
<dbReference type="PANTHER" id="PTHR10660">
    <property type="entry name" value="PROTEASOME REGULATOR PA28"/>
    <property type="match status" value="1"/>
</dbReference>
<evidence type="ECO:0000259" key="4">
    <source>
        <dbReference type="Pfam" id="PF02251"/>
    </source>
</evidence>
<evidence type="ECO:0000256" key="3">
    <source>
        <dbReference type="SAM" id="MobiDB-lite"/>
    </source>
</evidence>